<keyword evidence="4" id="KW-1185">Reference proteome</keyword>
<dbReference type="OrthoDB" id="9799145at2"/>
<gene>
    <name evidence="3" type="ORF">V757_08460</name>
</gene>
<reference evidence="3 4" key="1">
    <citation type="submission" date="2013-11" db="EMBL/GenBank/DDBJ databases">
        <title>Genomic analysis of Pelistega sp. HM-7.</title>
        <authorList>
            <person name="Kumbhare S.V."/>
            <person name="Shetty S.A."/>
            <person name="Sharma O."/>
            <person name="Dhotre D.P."/>
        </authorList>
    </citation>
    <scope>NUCLEOTIDE SEQUENCE [LARGE SCALE GENOMIC DNA]</scope>
    <source>
        <strain evidence="3 4">HM-7</strain>
    </source>
</reference>
<name>V8G2H8_9BURK</name>
<dbReference type="AlphaFoldDB" id="V8G2H8"/>
<evidence type="ECO:0000259" key="2">
    <source>
        <dbReference type="PROSITE" id="PS51084"/>
    </source>
</evidence>
<proteinExistence type="predicted"/>
<sequence>MTISCILCQETGGTIIYQNEFIRIINANEQHYPGFTRVILNQHIAEVTDLNDENREKLMNYVYLVETVQREVLKPHKINLAQFGTMVPHLHWHIIPRFEWDLHFPNSFWGTVTKDGNNPTYQQFLQQQVQLLDTYHNTLKKYAQQLLFV</sequence>
<dbReference type="InterPro" id="IPR026026">
    <property type="entry name" value="HIT_Hint"/>
</dbReference>
<dbReference type="InterPro" id="IPR036265">
    <property type="entry name" value="HIT-like_sf"/>
</dbReference>
<accession>V8G2H8</accession>
<dbReference type="EMBL" id="AYSV01000092">
    <property type="protein sequence ID" value="ETD69882.1"/>
    <property type="molecule type" value="Genomic_DNA"/>
</dbReference>
<evidence type="ECO:0000313" key="3">
    <source>
        <dbReference type="EMBL" id="ETD69882.1"/>
    </source>
</evidence>
<comment type="caution">
    <text evidence="3">The sequence shown here is derived from an EMBL/GenBank/DDBJ whole genome shotgun (WGS) entry which is preliminary data.</text>
</comment>
<dbReference type="PROSITE" id="PS51084">
    <property type="entry name" value="HIT_2"/>
    <property type="match status" value="1"/>
</dbReference>
<dbReference type="Proteomes" id="UP000018766">
    <property type="component" value="Unassembled WGS sequence"/>
</dbReference>
<evidence type="ECO:0000313" key="4">
    <source>
        <dbReference type="Proteomes" id="UP000018766"/>
    </source>
</evidence>
<dbReference type="PIRSF" id="PIRSF000714">
    <property type="entry name" value="HIT"/>
    <property type="match status" value="1"/>
</dbReference>
<dbReference type="GO" id="GO:0016787">
    <property type="term" value="F:hydrolase activity"/>
    <property type="evidence" value="ECO:0007669"/>
    <property type="project" value="UniProtKB-KW"/>
</dbReference>
<feature type="short sequence motif" description="Histidine triad motif" evidence="1">
    <location>
        <begin position="89"/>
        <end position="93"/>
    </location>
</feature>
<dbReference type="RefSeq" id="WP_023951682.1">
    <property type="nucleotide sequence ID" value="NZ_AYSV01000092.1"/>
</dbReference>
<feature type="domain" description="HIT" evidence="2">
    <location>
        <begin position="2"/>
        <end position="104"/>
    </location>
</feature>
<dbReference type="InterPro" id="IPR011146">
    <property type="entry name" value="HIT-like"/>
</dbReference>
<dbReference type="Pfam" id="PF01230">
    <property type="entry name" value="HIT"/>
    <property type="match status" value="1"/>
</dbReference>
<keyword evidence="3" id="KW-0378">Hydrolase</keyword>
<organism evidence="3 4">
    <name type="scientific">Pelistega indica</name>
    <dbReference type="NCBI Taxonomy" id="1414851"/>
    <lineage>
        <taxon>Bacteria</taxon>
        <taxon>Pseudomonadati</taxon>
        <taxon>Pseudomonadota</taxon>
        <taxon>Betaproteobacteria</taxon>
        <taxon>Burkholderiales</taxon>
        <taxon>Alcaligenaceae</taxon>
        <taxon>Pelistega</taxon>
    </lineage>
</organism>
<protein>
    <submittedName>
        <fullName evidence="3">Diadenosine tetraphosphate hydrolase</fullName>
    </submittedName>
</protein>
<evidence type="ECO:0000256" key="1">
    <source>
        <dbReference type="PROSITE-ProRule" id="PRU00464"/>
    </source>
</evidence>
<dbReference type="Gene3D" id="3.30.428.10">
    <property type="entry name" value="HIT-like"/>
    <property type="match status" value="1"/>
</dbReference>
<dbReference type="SUPFAM" id="SSF54197">
    <property type="entry name" value="HIT-like"/>
    <property type="match status" value="1"/>
</dbReference>